<dbReference type="Proteomes" id="UP001596505">
    <property type="component" value="Unassembled WGS sequence"/>
</dbReference>
<comment type="subcellular location">
    <subcellularLocation>
        <location evidence="1 5">Cytoplasm</location>
    </subcellularLocation>
</comment>
<evidence type="ECO:0000256" key="3">
    <source>
        <dbReference type="ARBA" id="ARBA00022596"/>
    </source>
</evidence>
<reference evidence="8" key="1">
    <citation type="journal article" date="2019" name="Int. J. Syst. Evol. Microbiol.">
        <title>The Global Catalogue of Microorganisms (GCM) 10K type strain sequencing project: providing services to taxonomists for standard genome sequencing and annotation.</title>
        <authorList>
            <consortium name="The Broad Institute Genomics Platform"/>
            <consortium name="The Broad Institute Genome Sequencing Center for Infectious Disease"/>
            <person name="Wu L."/>
            <person name="Ma J."/>
        </authorList>
    </citation>
    <scope>NUCLEOTIDE SEQUENCE [LARGE SCALE GENOMIC DNA]</scope>
    <source>
        <strain evidence="8">CGMCC 1.16305</strain>
    </source>
</reference>
<dbReference type="InterPro" id="IPR007864">
    <property type="entry name" value="UreE_C_dom"/>
</dbReference>
<dbReference type="RefSeq" id="WP_380966073.1">
    <property type="nucleotide sequence ID" value="NZ_JBHTCO010000014.1"/>
</dbReference>
<protein>
    <recommendedName>
        <fullName evidence="5">Urease accessory protein UreE</fullName>
    </recommendedName>
</protein>
<dbReference type="NCBIfam" id="NF009755">
    <property type="entry name" value="PRK13261.2-1"/>
    <property type="match status" value="1"/>
</dbReference>
<dbReference type="Gene3D" id="2.60.260.20">
    <property type="entry name" value="Urease metallochaperone UreE, N-terminal domain"/>
    <property type="match status" value="1"/>
</dbReference>
<sequence length="151" mass="17551">MIIEQVVCHIDNLSEKERNHRLKEIVYLPSDDLVKRIQRVTTNTGRTLGIRLKEAKDLTAGDILYMDNKSLIVVDVLPDDLLVISPGSIQEMGYIAHQLGNRHLPAQFESDKMLIKYDYVIEDLLNQLEIPYHREKRKVKRAFRHVGHSHD</sequence>
<dbReference type="SMART" id="SM00988">
    <property type="entry name" value="UreE_N"/>
    <property type="match status" value="1"/>
</dbReference>
<gene>
    <name evidence="5 7" type="primary">ureE</name>
    <name evidence="7" type="ORF">ACFQRG_11405</name>
</gene>
<evidence type="ECO:0000256" key="2">
    <source>
        <dbReference type="ARBA" id="ARBA00022490"/>
    </source>
</evidence>
<dbReference type="PIRSF" id="PIRSF036402">
    <property type="entry name" value="Ureas_acces_UreE"/>
    <property type="match status" value="1"/>
</dbReference>
<evidence type="ECO:0000256" key="5">
    <source>
        <dbReference type="HAMAP-Rule" id="MF_00822"/>
    </source>
</evidence>
<dbReference type="InterPro" id="IPR036118">
    <property type="entry name" value="UreE_N_sf"/>
</dbReference>
<evidence type="ECO:0000313" key="7">
    <source>
        <dbReference type="EMBL" id="MFC7393560.1"/>
    </source>
</evidence>
<dbReference type="Gene3D" id="3.30.70.790">
    <property type="entry name" value="UreE, C-terminal domain"/>
    <property type="match status" value="1"/>
</dbReference>
<name>A0ABW2PZ37_9BACL</name>
<dbReference type="InterPro" id="IPR004029">
    <property type="entry name" value="UreE_N"/>
</dbReference>
<evidence type="ECO:0000313" key="8">
    <source>
        <dbReference type="Proteomes" id="UP001596505"/>
    </source>
</evidence>
<keyword evidence="8" id="KW-1185">Reference proteome</keyword>
<organism evidence="7 8">
    <name type="scientific">Scopulibacillus cellulosilyticus</name>
    <dbReference type="NCBI Taxonomy" id="2665665"/>
    <lineage>
        <taxon>Bacteria</taxon>
        <taxon>Bacillati</taxon>
        <taxon>Bacillota</taxon>
        <taxon>Bacilli</taxon>
        <taxon>Bacillales</taxon>
        <taxon>Sporolactobacillaceae</taxon>
        <taxon>Scopulibacillus</taxon>
    </lineage>
</organism>
<dbReference type="SUPFAM" id="SSF69287">
    <property type="entry name" value="Urease metallochaperone UreE, N-terminal domain"/>
    <property type="match status" value="1"/>
</dbReference>
<accession>A0ABW2PZ37</accession>
<dbReference type="CDD" id="cd00571">
    <property type="entry name" value="UreE"/>
    <property type="match status" value="1"/>
</dbReference>
<comment type="caution">
    <text evidence="7">The sequence shown here is derived from an EMBL/GenBank/DDBJ whole genome shotgun (WGS) entry which is preliminary data.</text>
</comment>
<evidence type="ECO:0000256" key="1">
    <source>
        <dbReference type="ARBA" id="ARBA00004496"/>
    </source>
</evidence>
<dbReference type="InterPro" id="IPR012406">
    <property type="entry name" value="UreE"/>
</dbReference>
<keyword evidence="3 5" id="KW-0533">Nickel</keyword>
<dbReference type="Pfam" id="PF05194">
    <property type="entry name" value="UreE_C"/>
    <property type="match status" value="1"/>
</dbReference>
<keyword evidence="2 5" id="KW-0963">Cytoplasm</keyword>
<keyword evidence="4 5" id="KW-0143">Chaperone</keyword>
<evidence type="ECO:0000259" key="6">
    <source>
        <dbReference type="SMART" id="SM00988"/>
    </source>
</evidence>
<proteinExistence type="inferred from homology"/>
<feature type="domain" description="UreE urease accessory N-terminal" evidence="6">
    <location>
        <begin position="6"/>
        <end position="72"/>
    </location>
</feature>
<dbReference type="HAMAP" id="MF_00822">
    <property type="entry name" value="UreE"/>
    <property type="match status" value="1"/>
</dbReference>
<comment type="similarity">
    <text evidence="5">Belongs to the UreE family.</text>
</comment>
<dbReference type="SUPFAM" id="SSF69737">
    <property type="entry name" value="Urease metallochaperone UreE, C-terminal domain"/>
    <property type="match status" value="1"/>
</dbReference>
<evidence type="ECO:0000256" key="4">
    <source>
        <dbReference type="ARBA" id="ARBA00023186"/>
    </source>
</evidence>
<dbReference type="EMBL" id="JBHTCO010000014">
    <property type="protein sequence ID" value="MFC7393560.1"/>
    <property type="molecule type" value="Genomic_DNA"/>
</dbReference>
<dbReference type="Pfam" id="PF02814">
    <property type="entry name" value="UreE_N"/>
    <property type="match status" value="1"/>
</dbReference>
<comment type="function">
    <text evidence="5">Involved in urease metallocenter assembly. Binds nickel. Probably functions as a nickel donor during metallocenter assembly.</text>
</comment>